<name>A0A934HZT5_9CLOT</name>
<dbReference type="InterPro" id="IPR032585">
    <property type="entry name" value="DUF4912"/>
</dbReference>
<evidence type="ECO:0000313" key="1">
    <source>
        <dbReference type="EMBL" id="MBI6873758.1"/>
    </source>
</evidence>
<reference evidence="1" key="1">
    <citation type="submission" date="2020-12" db="EMBL/GenBank/DDBJ databases">
        <title>Clostridium thailandense sp. nov., a novel acetogenic bacterium isolated from peat land soil in Thailand.</title>
        <authorList>
            <person name="Chaikitkaew S."/>
            <person name="Birkeland N.K."/>
        </authorList>
    </citation>
    <scope>NUCLEOTIDE SEQUENCE</scope>
    <source>
        <strain evidence="1">DSM 17425</strain>
    </source>
</reference>
<dbReference type="AlphaFoldDB" id="A0A934HZT5"/>
<comment type="caution">
    <text evidence="1">The sequence shown here is derived from an EMBL/GenBank/DDBJ whole genome shotgun (WGS) entry which is preliminary data.</text>
</comment>
<dbReference type="EMBL" id="JAEEGB010000015">
    <property type="protein sequence ID" value="MBI6873758.1"/>
    <property type="molecule type" value="Genomic_DNA"/>
</dbReference>
<accession>A0A934HZT5</accession>
<evidence type="ECO:0000313" key="2">
    <source>
        <dbReference type="Proteomes" id="UP000622687"/>
    </source>
</evidence>
<dbReference type="Pfam" id="PF16258">
    <property type="entry name" value="DUF4912"/>
    <property type="match status" value="1"/>
</dbReference>
<organism evidence="1 2">
    <name type="scientific">Clostridium aciditolerans</name>
    <dbReference type="NCBI Taxonomy" id="339861"/>
    <lineage>
        <taxon>Bacteria</taxon>
        <taxon>Bacillati</taxon>
        <taxon>Bacillota</taxon>
        <taxon>Clostridia</taxon>
        <taxon>Eubacteriales</taxon>
        <taxon>Clostridiaceae</taxon>
        <taxon>Clostridium</taxon>
    </lineage>
</organism>
<dbReference type="RefSeq" id="WP_211143185.1">
    <property type="nucleotide sequence ID" value="NZ_JAEEGB010000015.1"/>
</dbReference>
<protein>
    <submittedName>
        <fullName evidence="1">DUF4912 domain-containing protein</fullName>
    </submittedName>
</protein>
<sequence length="202" mass="23859">MLGKEKSNIVLMVQSAKRIFCYFNVSYVTIREFENRYGESSWKNSKPVIKVYFVENGIAKETKTIFIDDFANNWYINMDRGDKDIFIKLGRVLPDNTFYAFAVSNTVTTPRSYESEDTSVYFVDLSQNVNINSKSSLPTYEEYKNNIKKHREPKPYPFMNANKKWNGYPKIIINTDYCKEDFFNRYFDEVIIKYDLCSSPIK</sequence>
<gene>
    <name evidence="1" type="ORF">I6U51_13720</name>
</gene>
<dbReference type="Proteomes" id="UP000622687">
    <property type="component" value="Unassembled WGS sequence"/>
</dbReference>
<proteinExistence type="predicted"/>
<keyword evidence="2" id="KW-1185">Reference proteome</keyword>